<dbReference type="Gene3D" id="2.70.70.10">
    <property type="entry name" value="Glucose Permease (Domain IIA)"/>
    <property type="match status" value="1"/>
</dbReference>
<dbReference type="PANTHER" id="PTHR21666">
    <property type="entry name" value="PEPTIDASE-RELATED"/>
    <property type="match status" value="1"/>
</dbReference>
<accession>A0A1I2DY82</accession>
<dbReference type="InterPro" id="IPR011055">
    <property type="entry name" value="Dup_hybrid_motif"/>
</dbReference>
<reference evidence="3" key="1">
    <citation type="submission" date="2016-10" db="EMBL/GenBank/DDBJ databases">
        <authorList>
            <person name="Varghese N."/>
            <person name="Submissions S."/>
        </authorList>
    </citation>
    <scope>NUCLEOTIDE SEQUENCE [LARGE SCALE GENOMIC DNA]</scope>
    <source>
        <strain evidence="3">DSM 46838</strain>
    </source>
</reference>
<dbReference type="STRING" id="1798228.SAMN05216574_106175"/>
<dbReference type="InterPro" id="IPR050570">
    <property type="entry name" value="Cell_wall_metabolism_enzyme"/>
</dbReference>
<dbReference type="Pfam" id="PF01551">
    <property type="entry name" value="Peptidase_M23"/>
    <property type="match status" value="1"/>
</dbReference>
<dbReference type="CDD" id="cd12797">
    <property type="entry name" value="M23_peptidase"/>
    <property type="match status" value="1"/>
</dbReference>
<dbReference type="AlphaFoldDB" id="A0A1I2DY82"/>
<dbReference type="OrthoDB" id="9809488at2"/>
<dbReference type="InterPro" id="IPR016047">
    <property type="entry name" value="M23ase_b-sheet_dom"/>
</dbReference>
<keyword evidence="3" id="KW-1185">Reference proteome</keyword>
<gene>
    <name evidence="2" type="ORF">SAMN05216574_106175</name>
</gene>
<name>A0A1I2DY82_9ACTN</name>
<dbReference type="RefSeq" id="WP_092196899.1">
    <property type="nucleotide sequence ID" value="NZ_FOND01000006.1"/>
</dbReference>
<evidence type="ECO:0000313" key="2">
    <source>
        <dbReference type="EMBL" id="SFE85565.1"/>
    </source>
</evidence>
<dbReference type="GO" id="GO:0004222">
    <property type="term" value="F:metalloendopeptidase activity"/>
    <property type="evidence" value="ECO:0007669"/>
    <property type="project" value="TreeGrafter"/>
</dbReference>
<dbReference type="EMBL" id="FOND01000006">
    <property type="protein sequence ID" value="SFE85565.1"/>
    <property type="molecule type" value="Genomic_DNA"/>
</dbReference>
<dbReference type="PANTHER" id="PTHR21666:SF270">
    <property type="entry name" value="MUREIN HYDROLASE ACTIVATOR ENVC"/>
    <property type="match status" value="1"/>
</dbReference>
<protein>
    <submittedName>
        <fullName evidence="2">Peptidase family M23</fullName>
    </submittedName>
</protein>
<dbReference type="Proteomes" id="UP000198589">
    <property type="component" value="Unassembled WGS sequence"/>
</dbReference>
<evidence type="ECO:0000259" key="1">
    <source>
        <dbReference type="Pfam" id="PF01551"/>
    </source>
</evidence>
<evidence type="ECO:0000313" key="3">
    <source>
        <dbReference type="Proteomes" id="UP000198589"/>
    </source>
</evidence>
<feature type="domain" description="M23ase beta-sheet core" evidence="1">
    <location>
        <begin position="69"/>
        <end position="182"/>
    </location>
</feature>
<dbReference type="SUPFAM" id="SSF51261">
    <property type="entry name" value="Duplicated hybrid motif"/>
    <property type="match status" value="1"/>
</dbReference>
<organism evidence="2 3">
    <name type="scientific">Blastococcus tunisiensis</name>
    <dbReference type="NCBI Taxonomy" id="1798228"/>
    <lineage>
        <taxon>Bacteria</taxon>
        <taxon>Bacillati</taxon>
        <taxon>Actinomycetota</taxon>
        <taxon>Actinomycetes</taxon>
        <taxon>Geodermatophilales</taxon>
        <taxon>Geodermatophilaceae</taxon>
        <taxon>Blastococcus</taxon>
    </lineage>
</organism>
<proteinExistence type="predicted"/>
<sequence>MATADPIVLALPFRGTWIVQNSPARRVPSHGTHLFATTYAIDFVAVRGRRTATRRDWRTLLSTEPVDRFVGYGLPVLAPGSGRVVAVHDGEPDHDARRSQVALVSYALTQAARARGGAGALAGNHVILELPGGGFVVLAHLRQGSIQVAPDETVGAGQPLGTCGNSGNSTQPHVHLQAMDSADPFTARGLPLAFRDYRIRPRHGRPVDVPQGVPGEAEVVEPL</sequence>